<dbReference type="InterPro" id="IPR020846">
    <property type="entry name" value="MFS_dom"/>
</dbReference>
<feature type="transmembrane region" description="Helical" evidence="8">
    <location>
        <begin position="412"/>
        <end position="433"/>
    </location>
</feature>
<feature type="transmembrane region" description="Helical" evidence="8">
    <location>
        <begin position="239"/>
        <end position="256"/>
    </location>
</feature>
<dbReference type="EMBL" id="PVNK01000165">
    <property type="protein sequence ID" value="PRP96500.1"/>
    <property type="molecule type" value="Genomic_DNA"/>
</dbReference>
<dbReference type="PROSITE" id="PS50850">
    <property type="entry name" value="MFS"/>
    <property type="match status" value="1"/>
</dbReference>
<feature type="transmembrane region" description="Helical" evidence="8">
    <location>
        <begin position="151"/>
        <end position="170"/>
    </location>
</feature>
<dbReference type="InterPro" id="IPR036259">
    <property type="entry name" value="MFS_trans_sf"/>
</dbReference>
<comment type="function">
    <text evidence="1">Resistance to tetracycline by an active tetracycline efflux. This is an energy-dependent process that decreases the accumulation of the antibiotic in whole cells. This protein functions as a metal-tetracycline/H(+) antiporter.</text>
</comment>
<dbReference type="SUPFAM" id="SSF103473">
    <property type="entry name" value="MFS general substrate transporter"/>
    <property type="match status" value="1"/>
</dbReference>
<dbReference type="InterPro" id="IPR001958">
    <property type="entry name" value="Tet-R_TetA/multi-R_MdtG-like"/>
</dbReference>
<sequence>MPTLDELPEDHPLKNEGAKRRALATVAFTLFLDLMGFGIILPILPFYAESMHATETMVALLSTAFSAAQFVMAPVLGRISDRYGRRPVMLVSIAGSIASALVLGFANALWLVFVARVVAGSSKANVSTAHAYVADLVPPEQRAKYMGRMGAAMGMGFVFGPGIGGLLGHVFTELPFFVSAGLSLINLGMAALWLPETHFRQGSTGEAPAMSQTKLEVRAKLLSAKGIAGAIAKIRGTHMAWLIVIVFCFMLSFAGMESTMALFGERVFAWGYVETGLFMTYIGVNMVVFQGLVVGRAVARFGEGATLAVGLIMVAIALILLGGVGHFSRLLGLAIVDADGQASWSSLAFYAVGGLLLSGGNGLTSATTSALVSRVSSADEQGWNMGIKESASSLARVSGPTMAGPLFQHVDAGAPMIVGGLIALVNAKVALLLRSRLKRDGLQ</sequence>
<keyword evidence="7 8" id="KW-0472">Membrane</keyword>
<feature type="transmembrane region" description="Helical" evidence="8">
    <location>
        <begin position="88"/>
        <end position="113"/>
    </location>
</feature>
<gene>
    <name evidence="10" type="primary">tetA_1</name>
    <name evidence="10" type="ORF">ENSA5_35760</name>
</gene>
<feature type="transmembrane region" description="Helical" evidence="8">
    <location>
        <begin position="307"/>
        <end position="327"/>
    </location>
</feature>
<evidence type="ECO:0000256" key="3">
    <source>
        <dbReference type="ARBA" id="ARBA00007520"/>
    </source>
</evidence>
<dbReference type="GO" id="GO:0022857">
    <property type="term" value="F:transmembrane transporter activity"/>
    <property type="evidence" value="ECO:0007669"/>
    <property type="project" value="InterPro"/>
</dbReference>
<accession>A0A2S9XUT6</accession>
<dbReference type="Gene3D" id="1.20.1250.20">
    <property type="entry name" value="MFS general substrate transporter like domains"/>
    <property type="match status" value="1"/>
</dbReference>
<protein>
    <submittedName>
        <fullName evidence="10">Tetracycline resistance protein, class B</fullName>
    </submittedName>
</protein>
<keyword evidence="11" id="KW-1185">Reference proteome</keyword>
<dbReference type="Pfam" id="PF07690">
    <property type="entry name" value="MFS_1"/>
    <property type="match status" value="1"/>
</dbReference>
<dbReference type="InterPro" id="IPR005829">
    <property type="entry name" value="Sugar_transporter_CS"/>
</dbReference>
<dbReference type="PRINTS" id="PR01035">
    <property type="entry name" value="TCRTETA"/>
</dbReference>
<feature type="transmembrane region" description="Helical" evidence="8">
    <location>
        <begin position="22"/>
        <end position="44"/>
    </location>
</feature>
<dbReference type="AlphaFoldDB" id="A0A2S9XUT6"/>
<evidence type="ECO:0000256" key="6">
    <source>
        <dbReference type="ARBA" id="ARBA00022989"/>
    </source>
</evidence>
<dbReference type="OrthoDB" id="9812221at2"/>
<feature type="domain" description="Major facilitator superfamily (MFS) profile" evidence="9">
    <location>
        <begin position="22"/>
        <end position="438"/>
    </location>
</feature>
<feature type="transmembrane region" description="Helical" evidence="8">
    <location>
        <begin position="56"/>
        <end position="76"/>
    </location>
</feature>
<keyword evidence="4" id="KW-0813">Transport</keyword>
<dbReference type="RefSeq" id="WP_106392921.1">
    <property type="nucleotide sequence ID" value="NZ_PVNK01000165.1"/>
</dbReference>
<evidence type="ECO:0000256" key="5">
    <source>
        <dbReference type="ARBA" id="ARBA00022692"/>
    </source>
</evidence>
<dbReference type="PANTHER" id="PTHR23504">
    <property type="entry name" value="MAJOR FACILITATOR SUPERFAMILY DOMAIN-CONTAINING PROTEIN 10"/>
    <property type="match status" value="1"/>
</dbReference>
<keyword evidence="6 8" id="KW-1133">Transmembrane helix</keyword>
<evidence type="ECO:0000256" key="2">
    <source>
        <dbReference type="ARBA" id="ARBA00004141"/>
    </source>
</evidence>
<comment type="similarity">
    <text evidence="3">Belongs to the major facilitator superfamily. TCR/Tet family.</text>
</comment>
<reference evidence="10 11" key="1">
    <citation type="submission" date="2018-03" db="EMBL/GenBank/DDBJ databases">
        <title>Draft Genome Sequences of the Obligatory Marine Myxobacteria Enhygromyxa salina SWB005.</title>
        <authorList>
            <person name="Poehlein A."/>
            <person name="Moghaddam J.A."/>
            <person name="Harms H."/>
            <person name="Alanjari M."/>
            <person name="Koenig G.M."/>
            <person name="Daniel R."/>
            <person name="Schaeberle T.F."/>
        </authorList>
    </citation>
    <scope>NUCLEOTIDE SEQUENCE [LARGE SCALE GENOMIC DNA]</scope>
    <source>
        <strain evidence="10 11">SWB005</strain>
    </source>
</reference>
<proteinExistence type="inferred from homology"/>
<evidence type="ECO:0000313" key="10">
    <source>
        <dbReference type="EMBL" id="PRP96500.1"/>
    </source>
</evidence>
<feature type="transmembrane region" description="Helical" evidence="8">
    <location>
        <begin position="176"/>
        <end position="194"/>
    </location>
</feature>
<dbReference type="PANTHER" id="PTHR23504:SF15">
    <property type="entry name" value="MAJOR FACILITATOR SUPERFAMILY (MFS) PROFILE DOMAIN-CONTAINING PROTEIN"/>
    <property type="match status" value="1"/>
</dbReference>
<keyword evidence="5 8" id="KW-0812">Transmembrane</keyword>
<dbReference type="PROSITE" id="PS00216">
    <property type="entry name" value="SUGAR_TRANSPORT_1"/>
    <property type="match status" value="1"/>
</dbReference>
<evidence type="ECO:0000313" key="11">
    <source>
        <dbReference type="Proteomes" id="UP000237968"/>
    </source>
</evidence>
<name>A0A2S9XUT6_9BACT</name>
<feature type="transmembrane region" description="Helical" evidence="8">
    <location>
        <begin position="276"/>
        <end position="295"/>
    </location>
</feature>
<evidence type="ECO:0000256" key="4">
    <source>
        <dbReference type="ARBA" id="ARBA00022448"/>
    </source>
</evidence>
<comment type="subcellular location">
    <subcellularLocation>
        <location evidence="2">Membrane</location>
        <topology evidence="2">Multi-pass membrane protein</topology>
    </subcellularLocation>
</comment>
<evidence type="ECO:0000256" key="8">
    <source>
        <dbReference type="SAM" id="Phobius"/>
    </source>
</evidence>
<organism evidence="10 11">
    <name type="scientific">Enhygromyxa salina</name>
    <dbReference type="NCBI Taxonomy" id="215803"/>
    <lineage>
        <taxon>Bacteria</taxon>
        <taxon>Pseudomonadati</taxon>
        <taxon>Myxococcota</taxon>
        <taxon>Polyangia</taxon>
        <taxon>Nannocystales</taxon>
        <taxon>Nannocystaceae</taxon>
        <taxon>Enhygromyxa</taxon>
    </lineage>
</organism>
<dbReference type="InterPro" id="IPR011701">
    <property type="entry name" value="MFS"/>
</dbReference>
<evidence type="ECO:0000259" key="9">
    <source>
        <dbReference type="PROSITE" id="PS50850"/>
    </source>
</evidence>
<evidence type="ECO:0000256" key="7">
    <source>
        <dbReference type="ARBA" id="ARBA00023136"/>
    </source>
</evidence>
<dbReference type="GO" id="GO:0016020">
    <property type="term" value="C:membrane"/>
    <property type="evidence" value="ECO:0007669"/>
    <property type="project" value="UniProtKB-SubCell"/>
</dbReference>
<dbReference type="Proteomes" id="UP000237968">
    <property type="component" value="Unassembled WGS sequence"/>
</dbReference>
<comment type="caution">
    <text evidence="10">The sequence shown here is derived from an EMBL/GenBank/DDBJ whole genome shotgun (WGS) entry which is preliminary data.</text>
</comment>
<dbReference type="CDD" id="cd17330">
    <property type="entry name" value="MFS_SLC46_TetA_like"/>
    <property type="match status" value="1"/>
</dbReference>
<evidence type="ECO:0000256" key="1">
    <source>
        <dbReference type="ARBA" id="ARBA00003279"/>
    </source>
</evidence>